<name>A0ACA9Y609_9ASCO</name>
<gene>
    <name evidence="1" type="ORF">CLIB1444_03S09054</name>
</gene>
<evidence type="ECO:0000313" key="1">
    <source>
        <dbReference type="EMBL" id="CAH6720309.1"/>
    </source>
</evidence>
<comment type="caution">
    <text evidence="1">The sequence shown here is derived from an EMBL/GenBank/DDBJ whole genome shotgun (WGS) entry which is preliminary data.</text>
</comment>
<protein>
    <submittedName>
        <fullName evidence="1">Uncharacterized protein</fullName>
    </submittedName>
</protein>
<sequence>MSSIEWVVLVFDKPNVDRSKIRPVHLQKIPPTVNGGIVKAAGAFFHDIEKTKFAGSTYHLMAKNKEEIIEFLKKDPYYEAGIWDIDSVVAYPAGIAVRTPKTIPGIDEELFKL</sequence>
<reference evidence="1" key="1">
    <citation type="submission" date="2022-06" db="EMBL/GenBank/DDBJ databases">
        <authorList>
            <person name="Legras J.-L."/>
            <person name="Devillers H."/>
            <person name="Grondin C."/>
        </authorList>
    </citation>
    <scope>NUCLEOTIDE SEQUENCE</scope>
    <source>
        <strain evidence="1">CLIB 1444</strain>
    </source>
</reference>
<accession>A0ACA9Y609</accession>
<evidence type="ECO:0000313" key="2">
    <source>
        <dbReference type="Proteomes" id="UP001152531"/>
    </source>
</evidence>
<proteinExistence type="predicted"/>
<dbReference type="EMBL" id="CALSDN010000003">
    <property type="protein sequence ID" value="CAH6720309.1"/>
    <property type="molecule type" value="Genomic_DNA"/>
</dbReference>
<keyword evidence="2" id="KW-1185">Reference proteome</keyword>
<organism evidence="1 2">
    <name type="scientific">[Candida] jaroonii</name>
    <dbReference type="NCBI Taxonomy" id="467808"/>
    <lineage>
        <taxon>Eukaryota</taxon>
        <taxon>Fungi</taxon>
        <taxon>Dikarya</taxon>
        <taxon>Ascomycota</taxon>
        <taxon>Saccharomycotina</taxon>
        <taxon>Pichiomycetes</taxon>
        <taxon>Debaryomycetaceae</taxon>
        <taxon>Yamadazyma</taxon>
    </lineage>
</organism>
<dbReference type="Proteomes" id="UP001152531">
    <property type="component" value="Unassembled WGS sequence"/>
</dbReference>